<feature type="coiled-coil region" evidence="1">
    <location>
        <begin position="136"/>
        <end position="204"/>
    </location>
</feature>
<feature type="compositionally biased region" description="Polar residues" evidence="2">
    <location>
        <begin position="337"/>
        <end position="350"/>
    </location>
</feature>
<accession>A0AAW1P1G9</accession>
<sequence length="520" mass="54866">MALVDLVAQALAGTLAEPGPVLPAEEAKAALQERRLDNQVRPTPSLQLAATKASVQPGRVSHRDPLRAGRQRPGSRLPSQNDKPLHAPEGPGARRVLSRDVHTGTPRTWEQQAVRVAREAADKAVRDALMMAHRAEAAAEGRIKHAQQEAQEAINKIRANAASEVALLQQSALAEARQQVAEELEEACRDAANAEAEQHDLQAELAAMQRPQAIGAAAAALTAATAQSPALSAELSSPEAVGIGSELATRDKQKAPSGPQEPDHRAAPHEQLPSGGDTLGVESRQQSAVHLMNGILFSGLHEAEQLASPASSSSPCGSPQAQHGQHMYPRIPAVWNSPYTRPASPSSSQGPEGHQLKAAGRQPARGADMAAAKRVSLEDLGKLLASQGAVPPTDAFLERLRSEAQTDAGQQAGLRAPNLRQRRASSSSVSSSNRPSSPFARTSSTAPVSARAVARVQARLAGEDSSEASSRHQPVVRRPSWENLRSTSAILAGACHTASNRARARSVSPMTRTARVFAEY</sequence>
<evidence type="ECO:0000313" key="3">
    <source>
        <dbReference type="EMBL" id="KAK9804189.1"/>
    </source>
</evidence>
<keyword evidence="4" id="KW-1185">Reference proteome</keyword>
<evidence type="ECO:0000313" key="4">
    <source>
        <dbReference type="Proteomes" id="UP001489004"/>
    </source>
</evidence>
<dbReference type="Proteomes" id="UP001489004">
    <property type="component" value="Unassembled WGS sequence"/>
</dbReference>
<evidence type="ECO:0000256" key="2">
    <source>
        <dbReference type="SAM" id="MobiDB-lite"/>
    </source>
</evidence>
<feature type="compositionally biased region" description="Low complexity" evidence="2">
    <location>
        <begin position="424"/>
        <end position="460"/>
    </location>
</feature>
<evidence type="ECO:0000256" key="1">
    <source>
        <dbReference type="SAM" id="Coils"/>
    </source>
</evidence>
<feature type="region of interest" description="Disordered" evidence="2">
    <location>
        <begin position="306"/>
        <end position="325"/>
    </location>
</feature>
<feature type="region of interest" description="Disordered" evidence="2">
    <location>
        <begin position="248"/>
        <end position="280"/>
    </location>
</feature>
<reference evidence="3 4" key="1">
    <citation type="journal article" date="2024" name="Nat. Commun.">
        <title>Phylogenomics reveals the evolutionary origins of lichenization in chlorophyte algae.</title>
        <authorList>
            <person name="Puginier C."/>
            <person name="Libourel C."/>
            <person name="Otte J."/>
            <person name="Skaloud P."/>
            <person name="Haon M."/>
            <person name="Grisel S."/>
            <person name="Petersen M."/>
            <person name="Berrin J.G."/>
            <person name="Delaux P.M."/>
            <person name="Dal Grande F."/>
            <person name="Keller J."/>
        </authorList>
    </citation>
    <scope>NUCLEOTIDE SEQUENCE [LARGE SCALE GENOMIC DNA]</scope>
    <source>
        <strain evidence="3 4">SAG 2043</strain>
    </source>
</reference>
<feature type="region of interest" description="Disordered" evidence="2">
    <location>
        <begin position="32"/>
        <end position="104"/>
    </location>
</feature>
<organism evidence="3 4">
    <name type="scientific">[Myrmecia] bisecta</name>
    <dbReference type="NCBI Taxonomy" id="41462"/>
    <lineage>
        <taxon>Eukaryota</taxon>
        <taxon>Viridiplantae</taxon>
        <taxon>Chlorophyta</taxon>
        <taxon>core chlorophytes</taxon>
        <taxon>Trebouxiophyceae</taxon>
        <taxon>Trebouxiales</taxon>
        <taxon>Trebouxiaceae</taxon>
        <taxon>Myrmecia</taxon>
    </lineage>
</organism>
<protein>
    <submittedName>
        <fullName evidence="3">Uncharacterized protein</fullName>
    </submittedName>
</protein>
<dbReference type="AlphaFoldDB" id="A0AAW1P1G9"/>
<dbReference type="EMBL" id="JALJOR010000018">
    <property type="protein sequence ID" value="KAK9804189.1"/>
    <property type="molecule type" value="Genomic_DNA"/>
</dbReference>
<keyword evidence="1" id="KW-0175">Coiled coil</keyword>
<feature type="compositionally biased region" description="Low complexity" evidence="2">
    <location>
        <begin position="306"/>
        <end position="322"/>
    </location>
</feature>
<comment type="caution">
    <text evidence="3">The sequence shown here is derived from an EMBL/GenBank/DDBJ whole genome shotgun (WGS) entry which is preliminary data.</text>
</comment>
<proteinExistence type="predicted"/>
<feature type="region of interest" description="Disordered" evidence="2">
    <location>
        <begin position="334"/>
        <end position="371"/>
    </location>
</feature>
<gene>
    <name evidence="3" type="ORF">WJX72_000044</name>
</gene>
<name>A0AAW1P1G9_9CHLO</name>
<feature type="region of interest" description="Disordered" evidence="2">
    <location>
        <begin position="404"/>
        <end position="480"/>
    </location>
</feature>